<reference evidence="1 2" key="1">
    <citation type="submission" date="2012-01" db="EMBL/GenBank/DDBJ databases">
        <title>The Genome Sequence of Scardovia wiggsiae F0424.</title>
        <authorList>
            <consortium name="The Broad Institute Genome Sequencing Platform"/>
            <person name="Earl A."/>
            <person name="Ward D."/>
            <person name="Feldgarden M."/>
            <person name="Gevers D."/>
            <person name="Izard J."/>
            <person name="Ganesan A."/>
            <person name="Baranova O.V."/>
            <person name="Blanton J.M."/>
            <person name="Tanner A.C."/>
            <person name="Mathney J."/>
            <person name="Dewhirst F.E."/>
            <person name="Young S.K."/>
            <person name="Zeng Q."/>
            <person name="Gargeya S."/>
            <person name="Fitzgerald M."/>
            <person name="Haas B."/>
            <person name="Abouelleil A."/>
            <person name="Alvarado L."/>
            <person name="Arachchi H.M."/>
            <person name="Berlin A."/>
            <person name="Chapman S.B."/>
            <person name="Gearin G."/>
            <person name="Goldberg J."/>
            <person name="Griggs A."/>
            <person name="Gujja S."/>
            <person name="Hansen M."/>
            <person name="Heiman D."/>
            <person name="Howarth C."/>
            <person name="Larimer J."/>
            <person name="Lui A."/>
            <person name="MacDonald P.J.P."/>
            <person name="McCowen C."/>
            <person name="Montmayeur A."/>
            <person name="Murphy C."/>
            <person name="Neiman D."/>
            <person name="Pearson M."/>
            <person name="Priest M."/>
            <person name="Roberts A."/>
            <person name="Saif S."/>
            <person name="Shea T."/>
            <person name="Sisk P."/>
            <person name="Stolte C."/>
            <person name="Sykes S."/>
            <person name="Wortman J."/>
            <person name="Nusbaum C."/>
            <person name="Birren B."/>
        </authorList>
    </citation>
    <scope>NUCLEOTIDE SEQUENCE [LARGE SCALE GENOMIC DNA]</scope>
    <source>
        <strain evidence="1 2">F0424</strain>
    </source>
</reference>
<keyword evidence="2" id="KW-1185">Reference proteome</keyword>
<dbReference type="AlphaFoldDB" id="J0WZN0"/>
<dbReference type="GeneID" id="97291286"/>
<dbReference type="InterPro" id="IPR023393">
    <property type="entry name" value="START-like_dom_sf"/>
</dbReference>
<dbReference type="InterPro" id="IPR019587">
    <property type="entry name" value="Polyketide_cyclase/dehydratase"/>
</dbReference>
<dbReference type="STRING" id="857290.HMPREF9156_00478"/>
<dbReference type="SUPFAM" id="SSF55961">
    <property type="entry name" value="Bet v1-like"/>
    <property type="match status" value="1"/>
</dbReference>
<dbReference type="Gene3D" id="3.30.530.20">
    <property type="match status" value="1"/>
</dbReference>
<proteinExistence type="predicted"/>
<dbReference type="OrthoDB" id="4545830at2"/>
<evidence type="ECO:0008006" key="3">
    <source>
        <dbReference type="Google" id="ProtNLM"/>
    </source>
</evidence>
<accession>J0WZN0</accession>
<dbReference type="RefSeq" id="WP_007147545.1">
    <property type="nucleotide sequence ID" value="NZ_AKCI01000001.1"/>
</dbReference>
<comment type="caution">
    <text evidence="1">The sequence shown here is derived from an EMBL/GenBank/DDBJ whole genome shotgun (WGS) entry which is preliminary data.</text>
</comment>
<dbReference type="eggNOG" id="COG3832">
    <property type="taxonomic scope" value="Bacteria"/>
</dbReference>
<gene>
    <name evidence="1" type="ORF">HMPREF9156_00478</name>
</gene>
<name>J0WZN0_9BIFI</name>
<dbReference type="Proteomes" id="UP000006415">
    <property type="component" value="Unassembled WGS sequence"/>
</dbReference>
<evidence type="ECO:0000313" key="2">
    <source>
        <dbReference type="Proteomes" id="UP000006415"/>
    </source>
</evidence>
<sequence>MAKRVEISLEIAAPRDDVFAWFYHSENFTASPIVFTSAWRPGKRYDVGSQRDIIMVAGWYHEEITAVDKGHYIRYRVRQSFPAVRQDFTEIAFTELPEGRTLVKWTIEIEVPSPIFRSALTNAGGRMAEILYSTIMRAGRKKLEHTGHTV</sequence>
<evidence type="ECO:0000313" key="1">
    <source>
        <dbReference type="EMBL" id="EJD65034.1"/>
    </source>
</evidence>
<dbReference type="CDD" id="cd07821">
    <property type="entry name" value="PYR_PYL_RCAR_like"/>
    <property type="match status" value="1"/>
</dbReference>
<dbReference type="Pfam" id="PF10604">
    <property type="entry name" value="Polyketide_cyc2"/>
    <property type="match status" value="1"/>
</dbReference>
<dbReference type="EMBL" id="AGZS01000002">
    <property type="protein sequence ID" value="EJD65034.1"/>
    <property type="molecule type" value="Genomic_DNA"/>
</dbReference>
<protein>
    <recommendedName>
        <fullName evidence="3">Coenzyme Q-binding protein COQ10 START domain-containing protein</fullName>
    </recommendedName>
</protein>
<organism evidence="1 2">
    <name type="scientific">Scardovia wiggsiae F0424</name>
    <dbReference type="NCBI Taxonomy" id="857290"/>
    <lineage>
        <taxon>Bacteria</taxon>
        <taxon>Bacillati</taxon>
        <taxon>Actinomycetota</taxon>
        <taxon>Actinomycetes</taxon>
        <taxon>Bifidobacteriales</taxon>
        <taxon>Bifidobacteriaceae</taxon>
        <taxon>Scardovia</taxon>
    </lineage>
</organism>
<dbReference type="HOGENOM" id="CLU_122733_0_0_11"/>